<evidence type="ECO:0000256" key="1">
    <source>
        <dbReference type="ARBA" id="ARBA00004141"/>
    </source>
</evidence>
<reference evidence="8" key="1">
    <citation type="submission" date="2022-10" db="EMBL/GenBank/DDBJ databases">
        <title>Culturing micro-colonial fungi from biological soil crusts in the Mojave desert and describing Neophaeococcomyces mojavensis, and introducing the new genera and species Taxawa tesnikishii.</title>
        <authorList>
            <person name="Kurbessoian T."/>
            <person name="Stajich J.E."/>
        </authorList>
    </citation>
    <scope>NUCLEOTIDE SEQUENCE</scope>
    <source>
        <strain evidence="8">TK_41</strain>
    </source>
</reference>
<feature type="transmembrane region" description="Helical" evidence="6">
    <location>
        <begin position="393"/>
        <end position="414"/>
    </location>
</feature>
<protein>
    <recommendedName>
        <fullName evidence="7">Major facilitator superfamily (MFS) profile domain-containing protein</fullName>
    </recommendedName>
</protein>
<accession>A0AA38XLT8</accession>
<dbReference type="Gene3D" id="1.20.1250.20">
    <property type="entry name" value="MFS general substrate transporter like domains"/>
    <property type="match status" value="1"/>
</dbReference>
<comment type="subcellular location">
    <subcellularLocation>
        <location evidence="1">Membrane</location>
        <topology evidence="1">Multi-pass membrane protein</topology>
    </subcellularLocation>
</comment>
<dbReference type="InterPro" id="IPR036259">
    <property type="entry name" value="MFS_trans_sf"/>
</dbReference>
<evidence type="ECO:0000313" key="8">
    <source>
        <dbReference type="EMBL" id="KAJ9615857.1"/>
    </source>
</evidence>
<dbReference type="PANTHER" id="PTHR23502">
    <property type="entry name" value="MAJOR FACILITATOR SUPERFAMILY"/>
    <property type="match status" value="1"/>
</dbReference>
<dbReference type="InterPro" id="IPR020846">
    <property type="entry name" value="MFS_dom"/>
</dbReference>
<organism evidence="8 9">
    <name type="scientific">Cladophialophora chaetospira</name>
    <dbReference type="NCBI Taxonomy" id="386627"/>
    <lineage>
        <taxon>Eukaryota</taxon>
        <taxon>Fungi</taxon>
        <taxon>Dikarya</taxon>
        <taxon>Ascomycota</taxon>
        <taxon>Pezizomycotina</taxon>
        <taxon>Eurotiomycetes</taxon>
        <taxon>Chaetothyriomycetidae</taxon>
        <taxon>Chaetothyriales</taxon>
        <taxon>Herpotrichiellaceae</taxon>
        <taxon>Cladophialophora</taxon>
    </lineage>
</organism>
<evidence type="ECO:0000256" key="3">
    <source>
        <dbReference type="ARBA" id="ARBA00022989"/>
    </source>
</evidence>
<dbReference type="Pfam" id="PF07690">
    <property type="entry name" value="MFS_1"/>
    <property type="match status" value="1"/>
</dbReference>
<feature type="transmembrane region" description="Helical" evidence="6">
    <location>
        <begin position="426"/>
        <end position="449"/>
    </location>
</feature>
<evidence type="ECO:0000313" key="9">
    <source>
        <dbReference type="Proteomes" id="UP001172673"/>
    </source>
</evidence>
<feature type="transmembrane region" description="Helical" evidence="6">
    <location>
        <begin position="89"/>
        <end position="109"/>
    </location>
</feature>
<dbReference type="FunFam" id="1.20.1250.20:FF:000509">
    <property type="entry name" value="MFS general substrate transporter"/>
    <property type="match status" value="1"/>
</dbReference>
<dbReference type="AlphaFoldDB" id="A0AA38XLT8"/>
<feature type="transmembrane region" description="Helical" evidence="6">
    <location>
        <begin position="48"/>
        <end position="69"/>
    </location>
</feature>
<comment type="similarity">
    <text evidence="5">Belongs to the major facilitator superfamily. CAR1 family.</text>
</comment>
<evidence type="ECO:0000259" key="7">
    <source>
        <dbReference type="PROSITE" id="PS50850"/>
    </source>
</evidence>
<dbReference type="InterPro" id="IPR011701">
    <property type="entry name" value="MFS"/>
</dbReference>
<keyword evidence="2 6" id="KW-0812">Transmembrane</keyword>
<feature type="transmembrane region" description="Helical" evidence="6">
    <location>
        <begin position="277"/>
        <end position="302"/>
    </location>
</feature>
<gene>
    <name evidence="8" type="ORF">H2200_001934</name>
</gene>
<keyword evidence="3 6" id="KW-1133">Transmembrane helix</keyword>
<dbReference type="SUPFAM" id="SSF103473">
    <property type="entry name" value="MFS general substrate transporter"/>
    <property type="match status" value="1"/>
</dbReference>
<feature type="transmembrane region" description="Helical" evidence="6">
    <location>
        <begin position="322"/>
        <end position="344"/>
    </location>
</feature>
<dbReference type="GO" id="GO:0022857">
    <property type="term" value="F:transmembrane transporter activity"/>
    <property type="evidence" value="ECO:0007669"/>
    <property type="project" value="InterPro"/>
</dbReference>
<evidence type="ECO:0000256" key="2">
    <source>
        <dbReference type="ARBA" id="ARBA00022692"/>
    </source>
</evidence>
<feature type="transmembrane region" description="Helical" evidence="6">
    <location>
        <begin position="461"/>
        <end position="483"/>
    </location>
</feature>
<name>A0AA38XLT8_9EURO</name>
<dbReference type="EMBL" id="JAPDRK010000002">
    <property type="protein sequence ID" value="KAJ9615857.1"/>
    <property type="molecule type" value="Genomic_DNA"/>
</dbReference>
<comment type="caution">
    <text evidence="8">The sequence shown here is derived from an EMBL/GenBank/DDBJ whole genome shotgun (WGS) entry which is preliminary data.</text>
</comment>
<dbReference type="GO" id="GO:0016020">
    <property type="term" value="C:membrane"/>
    <property type="evidence" value="ECO:0007669"/>
    <property type="project" value="UniProtKB-SubCell"/>
</dbReference>
<feature type="transmembrane region" description="Helical" evidence="6">
    <location>
        <begin position="180"/>
        <end position="199"/>
    </location>
</feature>
<dbReference type="PANTHER" id="PTHR23502:SF163">
    <property type="entry name" value="MAJOR FACILITATOR SUPERFAMILY (MFS) PROFILE DOMAIN-CONTAINING PROTEIN"/>
    <property type="match status" value="1"/>
</dbReference>
<evidence type="ECO:0000256" key="6">
    <source>
        <dbReference type="SAM" id="Phobius"/>
    </source>
</evidence>
<proteinExistence type="inferred from homology"/>
<keyword evidence="9" id="KW-1185">Reference proteome</keyword>
<feature type="transmembrane region" description="Helical" evidence="6">
    <location>
        <begin position="205"/>
        <end position="225"/>
    </location>
</feature>
<feature type="domain" description="Major facilitator superfamily (MFS) profile" evidence="7">
    <location>
        <begin position="50"/>
        <end position="485"/>
    </location>
</feature>
<feature type="transmembrane region" description="Helical" evidence="6">
    <location>
        <begin position="149"/>
        <end position="168"/>
    </location>
</feature>
<sequence>MDETRPLLRDTEATANGALKAANADDIVDFDPNGDPENPRDWPKAYKWGIVTLLAFMAFTVTFTCISVVPVANEIVYDLDGTRSKSASVLLVTIWELGEAFGPLVLAPLSESIGRYPVFNAANMLFISATLLAVLCQSTPLFIATRALTGLAVASNVLNPAIVGDMFIEEERGSPMSAIMLAPLIGGAIGPAIAGAIAESMGWRHILWIALILASVAEIAFFTCFRETFKVPILKRRVAKLRKETGNTALRTSFEVDNPEAGEKGSKKLWDAVLRPFVVFLDSGVLLVLSFFGSLEFAYFYIMSTTLPDILEGIYGLSPARTGSAFIVFSIGSIAAIIILNVSLDKIYIRLRDTHPSRNGQGQPEYRLPLAIAGAFSAPLVVALYGWAAELRLPLPVLLLALALLGFTMLLAFLPIMAYVVDAFKLYSASAMTALIVTRCLAGTFLPLAVDPLVKRFGYGWGFTALCAVSVCTAPITIFIYRYGYNWRQRSRYTANES</sequence>
<evidence type="ECO:0000256" key="5">
    <source>
        <dbReference type="ARBA" id="ARBA00038347"/>
    </source>
</evidence>
<feature type="transmembrane region" description="Helical" evidence="6">
    <location>
        <begin position="121"/>
        <end position="143"/>
    </location>
</feature>
<keyword evidence="4 6" id="KW-0472">Membrane</keyword>
<dbReference type="PROSITE" id="PS50850">
    <property type="entry name" value="MFS"/>
    <property type="match status" value="1"/>
</dbReference>
<feature type="transmembrane region" description="Helical" evidence="6">
    <location>
        <begin position="365"/>
        <end position="387"/>
    </location>
</feature>
<dbReference type="Proteomes" id="UP001172673">
    <property type="component" value="Unassembled WGS sequence"/>
</dbReference>
<evidence type="ECO:0000256" key="4">
    <source>
        <dbReference type="ARBA" id="ARBA00023136"/>
    </source>
</evidence>